<comment type="caution">
    <text evidence="2">The sequence shown here is derived from an EMBL/GenBank/DDBJ whole genome shotgun (WGS) entry which is preliminary data.</text>
</comment>
<dbReference type="EMBL" id="LUCM01002451">
    <property type="protein sequence ID" value="KAA0197333.1"/>
    <property type="molecule type" value="Genomic_DNA"/>
</dbReference>
<feature type="compositionally biased region" description="Basic residues" evidence="1">
    <location>
        <begin position="56"/>
        <end position="71"/>
    </location>
</feature>
<proteinExistence type="predicted"/>
<dbReference type="OrthoDB" id="10574858at2759"/>
<evidence type="ECO:0000256" key="1">
    <source>
        <dbReference type="SAM" id="MobiDB-lite"/>
    </source>
</evidence>
<name>A0A8E0VJM1_9TREM</name>
<feature type="region of interest" description="Disordered" evidence="1">
    <location>
        <begin position="32"/>
        <end position="71"/>
    </location>
</feature>
<feature type="compositionally biased region" description="Low complexity" evidence="1">
    <location>
        <begin position="34"/>
        <end position="51"/>
    </location>
</feature>
<gene>
    <name evidence="2" type="ORF">FBUS_10118</name>
</gene>
<reference evidence="2" key="1">
    <citation type="submission" date="2019-05" db="EMBL/GenBank/DDBJ databases">
        <title>Annotation for the trematode Fasciolopsis buski.</title>
        <authorList>
            <person name="Choi Y.-J."/>
        </authorList>
    </citation>
    <scope>NUCLEOTIDE SEQUENCE</scope>
    <source>
        <strain evidence="2">HT</strain>
        <tissue evidence="2">Whole worm</tissue>
    </source>
</reference>
<evidence type="ECO:0000313" key="2">
    <source>
        <dbReference type="EMBL" id="KAA0197333.1"/>
    </source>
</evidence>
<organism evidence="2 3">
    <name type="scientific">Fasciolopsis buskii</name>
    <dbReference type="NCBI Taxonomy" id="27845"/>
    <lineage>
        <taxon>Eukaryota</taxon>
        <taxon>Metazoa</taxon>
        <taxon>Spiralia</taxon>
        <taxon>Lophotrochozoa</taxon>
        <taxon>Platyhelminthes</taxon>
        <taxon>Trematoda</taxon>
        <taxon>Digenea</taxon>
        <taxon>Plagiorchiida</taxon>
        <taxon>Echinostomata</taxon>
        <taxon>Echinostomatoidea</taxon>
        <taxon>Fasciolidae</taxon>
        <taxon>Fasciolopsis</taxon>
    </lineage>
</organism>
<evidence type="ECO:0000313" key="3">
    <source>
        <dbReference type="Proteomes" id="UP000728185"/>
    </source>
</evidence>
<sequence>MPSPPSSLKAFSEKQRSLTASWRQQMFNLLDTAPFQSTSDPSRSSRSIPRSYHGGRPFRKPPCRHHPRSKRGTITCSALTVHDTPTLPHLLFQRSTVLPDSATSLECTSVPPGLSDLHQTSSLQTPSNPYLCTIGVSRPMRNELDPMPTISPLSRTSLAPDGTSFPLVPHEHSGVSQAFFAIEGSGYHLLARDPQPNSVHMVSCSGSVATGSNATSSHSHPDWTVSVAGRQYNVHPMYAARDPCTLASLVPTIPSETDTGTKFIEHNLDLLTRKVTELAIGG</sequence>
<dbReference type="Proteomes" id="UP000728185">
    <property type="component" value="Unassembled WGS sequence"/>
</dbReference>
<protein>
    <submittedName>
        <fullName evidence="2">Uncharacterized protein</fullName>
    </submittedName>
</protein>
<keyword evidence="3" id="KW-1185">Reference proteome</keyword>
<dbReference type="AlphaFoldDB" id="A0A8E0VJM1"/>
<accession>A0A8E0VJM1</accession>